<dbReference type="SUPFAM" id="SSF58113">
    <property type="entry name" value="Apolipoprotein A-I"/>
    <property type="match status" value="1"/>
</dbReference>
<keyword evidence="3" id="KW-1133">Transmembrane helix</keyword>
<keyword evidence="1" id="KW-0175">Coiled coil</keyword>
<feature type="compositionally biased region" description="Basic and acidic residues" evidence="2">
    <location>
        <begin position="1"/>
        <end position="13"/>
    </location>
</feature>
<evidence type="ECO:0000256" key="2">
    <source>
        <dbReference type="SAM" id="MobiDB-lite"/>
    </source>
</evidence>
<keyword evidence="5" id="KW-1185">Reference proteome</keyword>
<evidence type="ECO:0000313" key="4">
    <source>
        <dbReference type="EMBL" id="AYO29480.1"/>
    </source>
</evidence>
<organism evidence="4 5">
    <name type="scientific">Biomaibacter acetigenes</name>
    <dbReference type="NCBI Taxonomy" id="2316383"/>
    <lineage>
        <taxon>Bacteria</taxon>
        <taxon>Bacillati</taxon>
        <taxon>Bacillota</taxon>
        <taxon>Clostridia</taxon>
        <taxon>Thermosediminibacterales</taxon>
        <taxon>Tepidanaerobacteraceae</taxon>
        <taxon>Biomaibacter</taxon>
    </lineage>
</organism>
<feature type="coiled-coil region" evidence="1">
    <location>
        <begin position="54"/>
        <end position="118"/>
    </location>
</feature>
<accession>A0A3G2R222</accession>
<evidence type="ECO:0000256" key="3">
    <source>
        <dbReference type="SAM" id="Phobius"/>
    </source>
</evidence>
<dbReference type="EMBL" id="CP033169">
    <property type="protein sequence ID" value="AYO29480.1"/>
    <property type="molecule type" value="Genomic_DNA"/>
</dbReference>
<dbReference type="Proteomes" id="UP000280960">
    <property type="component" value="Chromosome"/>
</dbReference>
<dbReference type="AlphaFoldDB" id="A0A3G2R222"/>
<dbReference type="KEGG" id="bacg:D2962_01615"/>
<keyword evidence="3" id="KW-0812">Transmembrane</keyword>
<evidence type="ECO:0008006" key="6">
    <source>
        <dbReference type="Google" id="ProtNLM"/>
    </source>
</evidence>
<dbReference type="RefSeq" id="WP_122013906.1">
    <property type="nucleotide sequence ID" value="NZ_CP033169.1"/>
</dbReference>
<feature type="transmembrane region" description="Helical" evidence="3">
    <location>
        <begin position="131"/>
        <end position="154"/>
    </location>
</feature>
<reference evidence="4 5" key="1">
    <citation type="submission" date="2018-10" db="EMBL/GenBank/DDBJ databases">
        <authorList>
            <person name="Zhang X."/>
        </authorList>
    </citation>
    <scope>NUCLEOTIDE SEQUENCE [LARGE SCALE GENOMIC DNA]</scope>
    <source>
        <strain evidence="4 5">SK-G1</strain>
    </source>
</reference>
<sequence length="157" mass="18013">MPMEDLSKAKKEIASGTESNETNMAKISETAYFYLSQQINDLRDRTDSKSELLRAELKQEINSVKTELNQKIDSVKNELKQEIDSVKNELDQKIVSVRNELKQEIITLNNKFEQLHLEVNQIRESAHQTNVMIIVTLIAVILSPLIIPSIQHWIGLL</sequence>
<gene>
    <name evidence="4" type="ORF">D2962_01615</name>
</gene>
<keyword evidence="3" id="KW-0472">Membrane</keyword>
<proteinExistence type="predicted"/>
<evidence type="ECO:0000256" key="1">
    <source>
        <dbReference type="SAM" id="Coils"/>
    </source>
</evidence>
<feature type="region of interest" description="Disordered" evidence="2">
    <location>
        <begin position="1"/>
        <end position="22"/>
    </location>
</feature>
<protein>
    <recommendedName>
        <fullName evidence="6">DUF1640 domain-containing protein</fullName>
    </recommendedName>
</protein>
<evidence type="ECO:0000313" key="5">
    <source>
        <dbReference type="Proteomes" id="UP000280960"/>
    </source>
</evidence>
<name>A0A3G2R222_9FIRM</name>
<dbReference type="Gene3D" id="1.20.120.20">
    <property type="entry name" value="Apolipoprotein"/>
    <property type="match status" value="1"/>
</dbReference>